<evidence type="ECO:0000256" key="8">
    <source>
        <dbReference type="SAM" id="Coils"/>
    </source>
</evidence>
<dbReference type="GO" id="GO:0000056">
    <property type="term" value="P:ribosomal small subunit export from nucleus"/>
    <property type="evidence" value="ECO:0007669"/>
    <property type="project" value="InterPro"/>
</dbReference>
<dbReference type="GO" id="GO:0006606">
    <property type="term" value="P:protein import into nucleus"/>
    <property type="evidence" value="ECO:0007669"/>
    <property type="project" value="TreeGrafter"/>
</dbReference>
<dbReference type="GO" id="GO:0005643">
    <property type="term" value="C:nuclear pore"/>
    <property type="evidence" value="ECO:0007669"/>
    <property type="project" value="UniProtKB-SubCell"/>
</dbReference>
<proteinExistence type="predicted"/>
<accession>A0AAN7SWI9</accession>
<dbReference type="PANTHER" id="PTHR13257:SF0">
    <property type="entry name" value="NUCLEAR PORE COMPLEX PROTEIN NUP88"/>
    <property type="match status" value="1"/>
</dbReference>
<feature type="compositionally biased region" description="Basic and acidic residues" evidence="9">
    <location>
        <begin position="727"/>
        <end position="745"/>
    </location>
</feature>
<evidence type="ECO:0000256" key="6">
    <source>
        <dbReference type="ARBA" id="ARBA00023132"/>
    </source>
</evidence>
<feature type="coiled-coil region" evidence="8">
    <location>
        <begin position="688"/>
        <end position="715"/>
    </location>
</feature>
<comment type="subcellular location">
    <subcellularLocation>
        <location evidence="1">Nucleus</location>
        <location evidence="1">Nuclear pore complex</location>
    </subcellularLocation>
</comment>
<keyword evidence="11" id="KW-1185">Reference proteome</keyword>
<keyword evidence="7" id="KW-0539">Nucleus</keyword>
<organism evidence="10 11">
    <name type="scientific">Lithohypha guttulata</name>
    <dbReference type="NCBI Taxonomy" id="1690604"/>
    <lineage>
        <taxon>Eukaryota</taxon>
        <taxon>Fungi</taxon>
        <taxon>Dikarya</taxon>
        <taxon>Ascomycota</taxon>
        <taxon>Pezizomycotina</taxon>
        <taxon>Eurotiomycetes</taxon>
        <taxon>Chaetothyriomycetidae</taxon>
        <taxon>Chaetothyriales</taxon>
        <taxon>Trichomeriaceae</taxon>
        <taxon>Lithohypha</taxon>
    </lineage>
</organism>
<dbReference type="GO" id="GO:0000055">
    <property type="term" value="P:ribosomal large subunit export from nucleus"/>
    <property type="evidence" value="ECO:0007669"/>
    <property type="project" value="InterPro"/>
</dbReference>
<dbReference type="InterPro" id="IPR037700">
    <property type="entry name" value="NUP88/NUP82"/>
</dbReference>
<dbReference type="GO" id="GO:0017056">
    <property type="term" value="F:structural constituent of nuclear pore"/>
    <property type="evidence" value="ECO:0007669"/>
    <property type="project" value="InterPro"/>
</dbReference>
<keyword evidence="3" id="KW-0509">mRNA transport</keyword>
<feature type="region of interest" description="Disordered" evidence="9">
    <location>
        <begin position="1"/>
        <end position="53"/>
    </location>
</feature>
<feature type="compositionally biased region" description="Polar residues" evidence="9">
    <location>
        <begin position="40"/>
        <end position="51"/>
    </location>
</feature>
<evidence type="ECO:0000313" key="10">
    <source>
        <dbReference type="EMBL" id="KAK5083411.1"/>
    </source>
</evidence>
<dbReference type="PANTHER" id="PTHR13257">
    <property type="entry name" value="NUCLEOPORIN NUP84-RELATED"/>
    <property type="match status" value="1"/>
</dbReference>
<dbReference type="EMBL" id="JAVRRJ010000006">
    <property type="protein sequence ID" value="KAK5083411.1"/>
    <property type="molecule type" value="Genomic_DNA"/>
</dbReference>
<evidence type="ECO:0000256" key="7">
    <source>
        <dbReference type="ARBA" id="ARBA00023242"/>
    </source>
</evidence>
<keyword evidence="6" id="KW-0906">Nuclear pore complex</keyword>
<evidence type="ECO:0000313" key="11">
    <source>
        <dbReference type="Proteomes" id="UP001309876"/>
    </source>
</evidence>
<dbReference type="Proteomes" id="UP001309876">
    <property type="component" value="Unassembled WGS sequence"/>
</dbReference>
<evidence type="ECO:0000256" key="4">
    <source>
        <dbReference type="ARBA" id="ARBA00022927"/>
    </source>
</evidence>
<keyword evidence="8" id="KW-0175">Coiled coil</keyword>
<evidence type="ECO:0000256" key="1">
    <source>
        <dbReference type="ARBA" id="ARBA00004567"/>
    </source>
</evidence>
<reference evidence="10 11" key="1">
    <citation type="submission" date="2023-08" db="EMBL/GenBank/DDBJ databases">
        <title>Black Yeasts Isolated from many extreme environments.</title>
        <authorList>
            <person name="Coleine C."/>
            <person name="Stajich J.E."/>
            <person name="Selbmann L."/>
        </authorList>
    </citation>
    <scope>NUCLEOTIDE SEQUENCE [LARGE SCALE GENOMIC DNA]</scope>
    <source>
        <strain evidence="10 11">CCFEE 5910</strain>
    </source>
</reference>
<evidence type="ECO:0000256" key="3">
    <source>
        <dbReference type="ARBA" id="ARBA00022816"/>
    </source>
</evidence>
<evidence type="ECO:0000256" key="5">
    <source>
        <dbReference type="ARBA" id="ARBA00023010"/>
    </source>
</evidence>
<feature type="region of interest" description="Disordered" evidence="9">
    <location>
        <begin position="717"/>
        <end position="745"/>
    </location>
</feature>
<evidence type="ECO:0000256" key="9">
    <source>
        <dbReference type="SAM" id="MobiDB-lite"/>
    </source>
</evidence>
<gene>
    <name evidence="10" type="ORF">LTR05_005912</name>
</gene>
<dbReference type="GO" id="GO:0006406">
    <property type="term" value="P:mRNA export from nucleus"/>
    <property type="evidence" value="ECO:0007669"/>
    <property type="project" value="TreeGrafter"/>
</dbReference>
<feature type="region of interest" description="Disordered" evidence="9">
    <location>
        <begin position="827"/>
        <end position="855"/>
    </location>
</feature>
<dbReference type="AlphaFoldDB" id="A0AAN7SWI9"/>
<keyword evidence="2" id="KW-0813">Transport</keyword>
<feature type="compositionally biased region" description="Basic and acidic residues" evidence="9">
    <location>
        <begin position="827"/>
        <end position="838"/>
    </location>
</feature>
<keyword evidence="5" id="KW-0811">Translocation</keyword>
<comment type="caution">
    <text evidence="10">The sequence shown here is derived from an EMBL/GenBank/DDBJ whole genome shotgun (WGS) entry which is preliminary data.</text>
</comment>
<sequence length="892" mass="98459">MPKVIGHTPPWLSQPSPGARIFSDPESRPPASPSKKTDIQRTASLRSSGPRTTIAHRGTEVFTVVGNRIRWADLARVKDDWEQQSHKRSQDQSPNKQYRTLKTPVYYEITDIAVSPSGHFLAVATEYTVHIALLPASSRLHDGEQSDIRVKTHQLGPTTHVIGEAPLATVLWHPLAASTSTADCLVTVTTDAAVRLWEVNQLDNWSFERPTLPIDLRKLADGTSEDQDFTPAGLGENRGFSADDADMEVAAASWGGMAHNNEDPWAAMTLWIAMTNGDLYALCPLLPTKWRPGRETIHALTTSAVAQITLDTADETERRAADHQYQWAKELDDEDLASADSNDSSIRFRPHQPSAIPRLQGPFEMPFFDSDISDLLVIAANLDEEELYSGEDDYDLVPTPKGLPFTILCLSTTNHQLHVLVELNGISGQWLPRKGKHRFSATNLPSADFILIDTTSYATETQIDDSWSKFTTDPSTPNHFFVTSQAAIYSISLDEWASRISLEVSEVAEDVDSGLLGRLKLACQGSIAAKQQLISAHADVGSAQQSLCTTILVESVDLGMILLTHTDRAIAAQLDQSSLRTSKLVANDATFSSSIQSPFRSSQALMNVLQEDSRPLFDPPPVRAPYAPSPVFTPNPASRVDRLRSQLPPQRRAILTQTPVRLSPACLEIMTAAHRNFSHQTGDVEKAAAELFRRCERLKEEMADQVRQMAELAERLSTFRQSNDDDQEKRPEAHAKSTDPLGDRIEAAKTRQSELFRRYEKVRRKAGQVGHAKQELSIKERAWIAEIDSLAAQIGASDAGEEPSTEALKTRLKASKAISEELVAEGKSVKKAEQESKEVSATPEGKLRSRLGSGGMSRFQREKIKEVMEMVSREAAVIEAVQGRLDRLGVKA</sequence>
<protein>
    <submittedName>
        <fullName evidence="10">Uncharacterized protein</fullName>
    </submittedName>
</protein>
<evidence type="ECO:0000256" key="2">
    <source>
        <dbReference type="ARBA" id="ARBA00022448"/>
    </source>
</evidence>
<keyword evidence="4" id="KW-0653">Protein transport</keyword>
<name>A0AAN7SWI9_9EURO</name>